<dbReference type="SUPFAM" id="SSF48371">
    <property type="entry name" value="ARM repeat"/>
    <property type="match status" value="1"/>
</dbReference>
<evidence type="ECO:0000313" key="2">
    <source>
        <dbReference type="Proteomes" id="UP000613401"/>
    </source>
</evidence>
<evidence type="ECO:0000313" key="1">
    <source>
        <dbReference type="EMBL" id="KAF3807020.1"/>
    </source>
</evidence>
<dbReference type="GeneID" id="69014420"/>
<dbReference type="Proteomes" id="UP000613401">
    <property type="component" value="Unassembled WGS sequence"/>
</dbReference>
<sequence>MTTAFPLDHVALRSGTPAEVAQYLRSVHASTSDPAPITTQLHDAVAQGSIPHAVFALWTPLHRDARSTVAGLQQSESLLERKAAIKAFVKATRSAVTMDEIWNVAGGTPGIAALMSNLSTDEIKLLCNGLAKTASLCGSRPERHARLTELVELLLSQENPDPRPLQMCYKRILPACTTKKVAEHEESRPSWSQRQQAILLRAHSAFYETRFLDALLSIETDDVDFIAWKQLVHNNPGFAKDFLSKVLEANGPLPMKPDDFVKLVEDITKPLHRRRSSNEKTLAFEILEDLVAIFGKHSDLTEYLNVESNGVLLNVVKFWEHARSSRSRIQRHLVKLIGLVHESYFKSAKNVTDMVRSVHPAVSYRLFRLTIQSSTYHSFDIEEKADGSKASFKKLKGPWPADLFTAFADDDADASLRLFRKLISTFPESQFLICSSLYRCSIVESAREPETDKGDPYILEAFLLHASSSEATNSGSSTSDLVRKRLQDCKDNAARARDWVFRQGWATIALNLSVATGSFDIFADTIVWARRFNKDPNAVKQLYSYNNFPTIEATDVLSGIPSLPFRLEDPKTGIKQSVESGNRILRQLLETAVMALREPSFQQYDWSCITSFPEKVIERRLVGANKLQRAPHSLSDDEVFDFIWRPTIEFLIETEKYLLGPNMERLYPREIKGLIHSIDFDFTNNLRPHLARFLDTLSQERDKLWKEYRPRHFPAVHDLETPWPRGLPVQYLCPREVAGARDLPYVCARIEAVVFGTPDILLREPPTDTELRDAIGPCIDDYCYALKTYVNIASDASERDSRIRKAWRHAVDNLSGHQMTKPESLDYWSYTFSSRANVKLPLDVESEVPGRLKPVLPNVDDPDLPTEWNPHLQSDGTLWDKGPNNGREIPATILTQMINHGGPWFAPTIIDNQSPWDDGVWLEPPTHTGNFWPMKGDVPVSWTAKDAYAVALLLYLNTREGADSSILKSSFPSKDIVRFPAMFLDQDWLDNVGSYDFEVYGGSTDLVMFAPVSLVAQVAQSVLQDVEEKESFHPNAVKPLDLAMRLVRLLAGSDRPSLALPLIQKIVLGRPDDSAWHRELLNKGLFSKLSPTDTKTFLLSIADGILDKLDQQGARNKEQAEQDTGGSDRKTPLVKVTTVKMLAKLLSDSPFLNPKISLTILSHLLDKARHIDIRVAIIESLYGALGSSAASDVKDEILILLEKHALPLAAGFNERGPAWASWEEVEAGEPLPTVSAISGDNVVRQIFATWDYRFTDDLDLRKKMAALSLRVIEDSAKNHRQWLELFLKKHNLILSTEQKLFNTPVDTGMLALFGRNPEFLTHSVFGMIKDSVLTQICPSPGIAAINKKIRRDTGLSESNAGEHWLSIFGKDTAVVQQSGAIPLLTQMHHLINRTAPGSSDYVTVELLQQFAREVFDSLVRGGDVYFLEEFFRSMTPMKSNEDNVASLARWKLITLPILEEVIAKIAKLRTLEWQKNLKREPARLPDTFRLKSALVVFPVNDDEEEIFMKDVMRLIEELAQMKGPYHKKWEYFKTKSMKPCRDRRRRMFRLAIRLGSLNGVNVVSPSLPDQLRVELAGFLLDKGRPFVAKDPDVVAGLKAMLRVWAESPTEEFRTSAIGIVDGFKKAGNDDWFTRGGGLDWAKNETGHSDSDEDIE</sequence>
<accession>A0A8H4FM02</accession>
<name>A0A8H4FM02_COLGL</name>
<organism evidence="1 2">
    <name type="scientific">Colletotrichum gloeosporioides</name>
    <name type="common">Anthracnose fungus</name>
    <name type="synonym">Glomerella cingulata</name>
    <dbReference type="NCBI Taxonomy" id="474922"/>
    <lineage>
        <taxon>Eukaryota</taxon>
        <taxon>Fungi</taxon>
        <taxon>Dikarya</taxon>
        <taxon>Ascomycota</taxon>
        <taxon>Pezizomycotina</taxon>
        <taxon>Sordariomycetes</taxon>
        <taxon>Hypocreomycetidae</taxon>
        <taxon>Glomerellales</taxon>
        <taxon>Glomerellaceae</taxon>
        <taxon>Colletotrichum</taxon>
        <taxon>Colletotrichum gloeosporioides species complex</taxon>
    </lineage>
</organism>
<reference evidence="1" key="1">
    <citation type="journal article" date="2020" name="Phytopathology">
        <title>Genome sequence and comparative analysis of Colletotrichum gloeosporioides isolated from Liriodendron leaves.</title>
        <authorList>
            <person name="Fu F.F."/>
            <person name="Hao Z."/>
            <person name="Wang P."/>
            <person name="Lu Y."/>
            <person name="Xue L.J."/>
            <person name="Wei G."/>
            <person name="Tian Y."/>
            <person name="Baishi H."/>
            <person name="Xu H."/>
            <person name="Shi J."/>
            <person name="Cheng T."/>
            <person name="Wang G."/>
            <person name="Yi Y."/>
            <person name="Chen J."/>
        </authorList>
    </citation>
    <scope>NUCLEOTIDE SEQUENCE</scope>
    <source>
        <strain evidence="1">Lc1</strain>
    </source>
</reference>
<comment type="caution">
    <text evidence="1">The sequence shown here is derived from an EMBL/GenBank/DDBJ whole genome shotgun (WGS) entry which is preliminary data.</text>
</comment>
<dbReference type="EMBL" id="WVTB01000032">
    <property type="protein sequence ID" value="KAF3807020.1"/>
    <property type="molecule type" value="Genomic_DNA"/>
</dbReference>
<proteinExistence type="predicted"/>
<dbReference type="InterPro" id="IPR016024">
    <property type="entry name" value="ARM-type_fold"/>
</dbReference>
<gene>
    <name evidence="1" type="ORF">GCG54_00007275</name>
</gene>
<reference evidence="1" key="2">
    <citation type="submission" date="2020-03" db="EMBL/GenBank/DDBJ databases">
        <authorList>
            <person name="Fu F.-F."/>
            <person name="Chen J."/>
        </authorList>
    </citation>
    <scope>NUCLEOTIDE SEQUENCE</scope>
    <source>
        <strain evidence="1">Lc1</strain>
    </source>
</reference>
<dbReference type="RefSeq" id="XP_045266179.1">
    <property type="nucleotide sequence ID" value="XM_045407258.1"/>
</dbReference>
<protein>
    <submittedName>
        <fullName evidence="1">Uncharacterized protein</fullName>
    </submittedName>
</protein>
<keyword evidence="2" id="KW-1185">Reference proteome</keyword>